<feature type="compositionally biased region" description="Basic and acidic residues" evidence="1">
    <location>
        <begin position="50"/>
        <end position="60"/>
    </location>
</feature>
<dbReference type="KEGG" id="pmrn:116953521"/>
<evidence type="ECO:0000313" key="3">
    <source>
        <dbReference type="RefSeq" id="XP_032829669.1"/>
    </source>
</evidence>
<sequence>MWTATQMYFQLLKAFSTNNDCAFPPSCLGKPSALFEVAHPDWAPSLALGSEKRAGDPERGRARHAASARQANDGAGAGAGRGQREPSGEADMNFAAYSRHTVLQSQVDRTRPRSRTIVKIETSCPGATAASEDQFSGLQGGVVNCDTWTLAVVKNERGCAEEELQSGVEAGIERLGGTKPAWAEVEVELEETSDGGKPAVPTPVPHVPRKNLRGTRRKKRFTAAELRLLAGLEVTGHREVLAGLGVPLALRPGRGAAREEAARPPRARPRTEKSRGKPPACPLRVRATSRGASGDEPRTTVGHAAARRQRQGLTSAERLALASYRLERMEGGACGPDAGSSDESAAAELDPGRPRTPTEPPHSAASAFPSGGGGGGGGNSRPADRERRESGGRALEPTLPTRPTAGRAPRIPRGTAVARRRGTRAGWEDSTVALLRANGDAARRQLRLVERRAAQNARWLRAENARRDAEVELQREQLRMLGSIDRRLKSLPSLLAPLLRRWKKGGGEFRA</sequence>
<accession>A0AAJ7XCH7</accession>
<feature type="compositionally biased region" description="Basic and acidic residues" evidence="1">
    <location>
        <begin position="382"/>
        <end position="391"/>
    </location>
</feature>
<gene>
    <name evidence="3" type="primary">LOC116953521</name>
</gene>
<feature type="region of interest" description="Disordered" evidence="1">
    <location>
        <begin position="190"/>
        <end position="210"/>
    </location>
</feature>
<keyword evidence="2" id="KW-1185">Reference proteome</keyword>
<feature type="compositionally biased region" description="Low complexity" evidence="1">
    <location>
        <begin position="335"/>
        <end position="349"/>
    </location>
</feature>
<dbReference type="Proteomes" id="UP001318040">
    <property type="component" value="Chromosome 52"/>
</dbReference>
<dbReference type="RefSeq" id="XP_032829669.1">
    <property type="nucleotide sequence ID" value="XM_032973778.1"/>
</dbReference>
<protein>
    <submittedName>
        <fullName evidence="3">Uncharacterized protein LOC116953521 isoform X1</fullName>
    </submittedName>
</protein>
<feature type="compositionally biased region" description="Basic and acidic residues" evidence="1">
    <location>
        <begin position="256"/>
        <end position="275"/>
    </location>
</feature>
<feature type="region of interest" description="Disordered" evidence="1">
    <location>
        <begin position="254"/>
        <end position="314"/>
    </location>
</feature>
<evidence type="ECO:0000313" key="2">
    <source>
        <dbReference type="Proteomes" id="UP001318040"/>
    </source>
</evidence>
<feature type="region of interest" description="Disordered" evidence="1">
    <location>
        <begin position="332"/>
        <end position="425"/>
    </location>
</feature>
<feature type="compositionally biased region" description="Gly residues" evidence="1">
    <location>
        <begin position="370"/>
        <end position="379"/>
    </location>
</feature>
<dbReference type="AlphaFoldDB" id="A0AAJ7XCH7"/>
<reference evidence="3" key="1">
    <citation type="submission" date="2025-08" db="UniProtKB">
        <authorList>
            <consortium name="RefSeq"/>
        </authorList>
    </citation>
    <scope>IDENTIFICATION</scope>
    <source>
        <tissue evidence="3">Sperm</tissue>
    </source>
</reference>
<proteinExistence type="predicted"/>
<name>A0AAJ7XCH7_PETMA</name>
<organism evidence="2 3">
    <name type="scientific">Petromyzon marinus</name>
    <name type="common">Sea lamprey</name>
    <dbReference type="NCBI Taxonomy" id="7757"/>
    <lineage>
        <taxon>Eukaryota</taxon>
        <taxon>Metazoa</taxon>
        <taxon>Chordata</taxon>
        <taxon>Craniata</taxon>
        <taxon>Vertebrata</taxon>
        <taxon>Cyclostomata</taxon>
        <taxon>Hyperoartia</taxon>
        <taxon>Petromyzontiformes</taxon>
        <taxon>Petromyzontidae</taxon>
        <taxon>Petromyzon</taxon>
    </lineage>
</organism>
<feature type="region of interest" description="Disordered" evidence="1">
    <location>
        <begin position="48"/>
        <end position="88"/>
    </location>
</feature>
<evidence type="ECO:0000256" key="1">
    <source>
        <dbReference type="SAM" id="MobiDB-lite"/>
    </source>
</evidence>